<dbReference type="EMBL" id="ML736911">
    <property type="protein sequence ID" value="KAE8397197.1"/>
    <property type="molecule type" value="Genomic_DNA"/>
</dbReference>
<dbReference type="RefSeq" id="XP_031934516.1">
    <property type="nucleotide sequence ID" value="XM_032091011.1"/>
</dbReference>
<keyword evidence="2" id="KW-1185">Reference proteome</keyword>
<proteinExistence type="predicted"/>
<organism evidence="1 2">
    <name type="scientific">Aspergillus pseudonomiae</name>
    <dbReference type="NCBI Taxonomy" id="1506151"/>
    <lineage>
        <taxon>Eukaryota</taxon>
        <taxon>Fungi</taxon>
        <taxon>Dikarya</taxon>
        <taxon>Ascomycota</taxon>
        <taxon>Pezizomycotina</taxon>
        <taxon>Eurotiomycetes</taxon>
        <taxon>Eurotiomycetidae</taxon>
        <taxon>Eurotiales</taxon>
        <taxon>Aspergillaceae</taxon>
        <taxon>Aspergillus</taxon>
        <taxon>Aspergillus subgen. Circumdati</taxon>
    </lineage>
</organism>
<reference evidence="1 2" key="1">
    <citation type="submission" date="2019-04" db="EMBL/GenBank/DDBJ databases">
        <authorList>
            <consortium name="DOE Joint Genome Institute"/>
            <person name="Mondo S."/>
            <person name="Kjaerbolling I."/>
            <person name="Vesth T."/>
            <person name="Frisvad J.C."/>
            <person name="Nybo J.L."/>
            <person name="Theobald S."/>
            <person name="Kildgaard S."/>
            <person name="Isbrandt T."/>
            <person name="Kuo A."/>
            <person name="Sato A."/>
            <person name="Lyhne E.K."/>
            <person name="Kogle M.E."/>
            <person name="Wiebenga A."/>
            <person name="Kun R.S."/>
            <person name="Lubbers R.J."/>
            <person name="Makela M.R."/>
            <person name="Barry K."/>
            <person name="Chovatia M."/>
            <person name="Clum A."/>
            <person name="Daum C."/>
            <person name="Haridas S."/>
            <person name="He G."/>
            <person name="LaButti K."/>
            <person name="Lipzen A."/>
            <person name="Riley R."/>
            <person name="Salamov A."/>
            <person name="Simmons B.A."/>
            <person name="Magnuson J.K."/>
            <person name="Henrissat B."/>
            <person name="Mortensen U.H."/>
            <person name="Larsen T.O."/>
            <person name="Devries R.P."/>
            <person name="Grigoriev I.V."/>
            <person name="Machida M."/>
            <person name="Baker S.E."/>
            <person name="Andersen M.R."/>
            <person name="Cantor M.N."/>
            <person name="Hua S.X."/>
        </authorList>
    </citation>
    <scope>NUCLEOTIDE SEQUENCE [LARGE SCALE GENOMIC DNA]</scope>
    <source>
        <strain evidence="1 2">CBS 119388</strain>
    </source>
</reference>
<evidence type="ECO:0000313" key="2">
    <source>
        <dbReference type="Proteomes" id="UP000325579"/>
    </source>
</evidence>
<accession>A0A5N7CTZ5</accession>
<name>A0A5N7CTZ5_9EURO</name>
<gene>
    <name evidence="1" type="ORF">BDV37DRAFT_65251</name>
</gene>
<dbReference type="AlphaFoldDB" id="A0A5N7CTZ5"/>
<dbReference type="GeneID" id="43675702"/>
<evidence type="ECO:0000313" key="1">
    <source>
        <dbReference type="EMBL" id="KAE8397197.1"/>
    </source>
</evidence>
<protein>
    <submittedName>
        <fullName evidence="1">Uncharacterized protein</fullName>
    </submittedName>
</protein>
<dbReference type="Proteomes" id="UP000325579">
    <property type="component" value="Unassembled WGS sequence"/>
</dbReference>
<sequence>MDERWERYCRKRNKKLQGATRFLVGEPCFGSSRSKEKGVDSVPLLVPMFAAREEWPEAKGYQEIQVFGYRLEVIPPSL</sequence>